<accession>A0A7L3FZN8</accession>
<dbReference type="Proteomes" id="UP000557426">
    <property type="component" value="Unassembled WGS sequence"/>
</dbReference>
<dbReference type="PANTHER" id="PTHR14625">
    <property type="entry name" value="MICROCEPHALIN"/>
    <property type="match status" value="1"/>
</dbReference>
<name>A0A7L3FZN8_9GRUI</name>
<feature type="non-terminal residue" evidence="3">
    <location>
        <position position="306"/>
    </location>
</feature>
<keyword evidence="4" id="KW-1185">Reference proteome</keyword>
<evidence type="ECO:0000313" key="4">
    <source>
        <dbReference type="Proteomes" id="UP000557426"/>
    </source>
</evidence>
<feature type="domain" description="BRCT" evidence="2">
    <location>
        <begin position="1"/>
        <end position="85"/>
    </location>
</feature>
<keyword evidence="1" id="KW-0175">Coiled coil</keyword>
<reference evidence="3 4" key="1">
    <citation type="submission" date="2019-09" db="EMBL/GenBank/DDBJ databases">
        <title>Bird 10,000 Genomes (B10K) Project - Family phase.</title>
        <authorList>
            <person name="Zhang G."/>
        </authorList>
    </citation>
    <scope>NUCLEOTIDE SEQUENCE [LARGE SCALE GENOMIC DNA]</scope>
    <source>
        <strain evidence="3">B10K-DU-011-47</strain>
        <tissue evidence="3">Mixed tissue sample</tissue>
    </source>
</reference>
<dbReference type="PANTHER" id="PTHR14625:SF3">
    <property type="entry name" value="MICROCEPHALIN"/>
    <property type="match status" value="1"/>
</dbReference>
<dbReference type="Pfam" id="PF12738">
    <property type="entry name" value="PTCB-BRCT"/>
    <property type="match status" value="1"/>
</dbReference>
<proteinExistence type="predicted"/>
<dbReference type="PROSITE" id="PS50172">
    <property type="entry name" value="BRCT"/>
    <property type="match status" value="1"/>
</dbReference>
<gene>
    <name evidence="3" type="primary">Mcph1</name>
    <name evidence="3" type="ORF">ZAPATR_R06889</name>
</gene>
<dbReference type="GO" id="GO:0000278">
    <property type="term" value="P:mitotic cell cycle"/>
    <property type="evidence" value="ECO:0007669"/>
    <property type="project" value="TreeGrafter"/>
</dbReference>
<comment type="caution">
    <text evidence="3">The sequence shown here is derived from an EMBL/GenBank/DDBJ whole genome shotgun (WGS) entry which is preliminary data.</text>
</comment>
<evidence type="ECO:0000313" key="3">
    <source>
        <dbReference type="EMBL" id="NXT85661.1"/>
    </source>
</evidence>
<dbReference type="EMBL" id="VZTU01033865">
    <property type="protein sequence ID" value="NXT85661.1"/>
    <property type="molecule type" value="Genomic_DNA"/>
</dbReference>
<dbReference type="Gene3D" id="3.40.50.10190">
    <property type="entry name" value="BRCT domain"/>
    <property type="match status" value="1"/>
</dbReference>
<dbReference type="AlphaFoldDB" id="A0A7L3FZN8"/>
<evidence type="ECO:0000259" key="2">
    <source>
        <dbReference type="PROSITE" id="PS50172"/>
    </source>
</evidence>
<organism evidence="3 4">
    <name type="scientific">Zapornia atra</name>
    <name type="common">Henderson crake</name>
    <dbReference type="NCBI Taxonomy" id="2585822"/>
    <lineage>
        <taxon>Eukaryota</taxon>
        <taxon>Metazoa</taxon>
        <taxon>Chordata</taxon>
        <taxon>Craniata</taxon>
        <taxon>Vertebrata</taxon>
        <taxon>Euteleostomi</taxon>
        <taxon>Archelosauria</taxon>
        <taxon>Archosauria</taxon>
        <taxon>Dinosauria</taxon>
        <taxon>Saurischia</taxon>
        <taxon>Theropoda</taxon>
        <taxon>Coelurosauria</taxon>
        <taxon>Aves</taxon>
        <taxon>Neognathae</taxon>
        <taxon>Neoaves</taxon>
        <taxon>Gruiformes</taxon>
        <taxon>Rallidae</taxon>
        <taxon>Zapornia</taxon>
    </lineage>
</organism>
<evidence type="ECO:0000256" key="1">
    <source>
        <dbReference type="SAM" id="Coils"/>
    </source>
</evidence>
<dbReference type="CDD" id="cd17716">
    <property type="entry name" value="BRCT_microcephalin_rpt1"/>
    <property type="match status" value="1"/>
</dbReference>
<dbReference type="InterPro" id="IPR022047">
    <property type="entry name" value="Microcephalin-like"/>
</dbReference>
<dbReference type="InterPro" id="IPR001357">
    <property type="entry name" value="BRCT_dom"/>
</dbReference>
<dbReference type="SUPFAM" id="SSF52113">
    <property type="entry name" value="BRCT domain"/>
    <property type="match status" value="1"/>
</dbReference>
<protein>
    <submittedName>
        <fullName evidence="3">MCPH1 protein</fullName>
    </submittedName>
</protein>
<sequence>ISAYVDVWSSNRTENYSKTFEQQLLDMGAKVSKTLNKHVTHVVFKDGRLTTWKKAEKMGVKLVSVLWVEKCRETGVHVDESLFPAVDTNEALPLLIKKHKCMQPKDFVEKTPENDRKLQRRLDQMAKELAFQKASTSDVPVLLFEDNGSLVYSPISKIKDQCNAMERRIKEMKEKRENISLTASQLSQMPSSGSPGDCSLSTCTLTNSEGGALLGKKMEDCLNSSSDSLWGTDKLKRQETELIKHTSGTWTDSHASGASVNSPLCDENEVSECHVTDGSCKVFNEKKNNHSGGVRKNRRLQKVSLT</sequence>
<dbReference type="InterPro" id="IPR036420">
    <property type="entry name" value="BRCT_dom_sf"/>
</dbReference>
<feature type="non-terminal residue" evidence="3">
    <location>
        <position position="1"/>
    </location>
</feature>
<feature type="coiled-coil region" evidence="1">
    <location>
        <begin position="155"/>
        <end position="189"/>
    </location>
</feature>